<dbReference type="STRING" id="658187.LDG_5576"/>
<dbReference type="PANTHER" id="PTHR42701:SF1">
    <property type="entry name" value="IMIDAZOLE GLYCEROL PHOSPHATE SYNTHASE SUBUNIT HISH"/>
    <property type="match status" value="1"/>
</dbReference>
<dbReference type="UniPathway" id="UPA00031">
    <property type="reaction ID" value="UER00010"/>
</dbReference>
<accession>G9EK53</accession>
<comment type="catalytic activity">
    <reaction evidence="11 12">
        <text>L-glutamine + H2O = L-glutamate + NH4(+)</text>
        <dbReference type="Rhea" id="RHEA:15889"/>
        <dbReference type="ChEBI" id="CHEBI:15377"/>
        <dbReference type="ChEBI" id="CHEBI:28938"/>
        <dbReference type="ChEBI" id="CHEBI:29985"/>
        <dbReference type="ChEBI" id="CHEBI:58359"/>
        <dbReference type="EC" id="3.5.1.2"/>
    </reaction>
</comment>
<organism evidence="15 16">
    <name type="scientific">Legionella drancourtii LLAP12</name>
    <dbReference type="NCBI Taxonomy" id="658187"/>
    <lineage>
        <taxon>Bacteria</taxon>
        <taxon>Pseudomonadati</taxon>
        <taxon>Pseudomonadota</taxon>
        <taxon>Gammaproteobacteria</taxon>
        <taxon>Legionellales</taxon>
        <taxon>Legionellaceae</taxon>
        <taxon>Legionella</taxon>
    </lineage>
</organism>
<keyword evidence="7 12" id="KW-0315">Glutamine amidotransferase</keyword>
<comment type="pathway">
    <text evidence="2 12">Amino-acid biosynthesis; L-histidine biosynthesis; L-histidine from 5-phospho-alpha-D-ribose 1-diphosphate: step 5/9.</text>
</comment>
<evidence type="ECO:0000313" key="15">
    <source>
        <dbReference type="EMBL" id="EHL32204.1"/>
    </source>
</evidence>
<dbReference type="InterPro" id="IPR010139">
    <property type="entry name" value="Imidazole-glycPsynth_HisH"/>
</dbReference>
<protein>
    <recommendedName>
        <fullName evidence="12">Imidazole glycerol phosphate synthase subunit HisH</fullName>
        <ecNumber evidence="12">4.3.2.10</ecNumber>
    </recommendedName>
    <alternativeName>
        <fullName evidence="12">IGP synthase glutaminase subunit</fullName>
        <ecNumber evidence="12">3.5.1.2</ecNumber>
    </alternativeName>
    <alternativeName>
        <fullName evidence="12">IGP synthase subunit HisH</fullName>
    </alternativeName>
    <alternativeName>
        <fullName evidence="12">ImGP synthase subunit HisH</fullName>
        <shortName evidence="12">IGPS subunit HisH</shortName>
    </alternativeName>
</protein>
<dbReference type="HAMAP" id="MF_00278">
    <property type="entry name" value="HisH"/>
    <property type="match status" value="1"/>
</dbReference>
<evidence type="ECO:0000256" key="6">
    <source>
        <dbReference type="ARBA" id="ARBA00022801"/>
    </source>
</evidence>
<dbReference type="EMBL" id="JH413801">
    <property type="protein sequence ID" value="EHL32204.1"/>
    <property type="molecule type" value="Genomic_DNA"/>
</dbReference>
<dbReference type="Proteomes" id="UP000002770">
    <property type="component" value="Unassembled WGS sequence"/>
</dbReference>
<comment type="subcellular location">
    <subcellularLocation>
        <location evidence="1 12">Cytoplasm</location>
    </subcellularLocation>
</comment>
<dbReference type="OrthoDB" id="9807137at2"/>
<evidence type="ECO:0000256" key="2">
    <source>
        <dbReference type="ARBA" id="ARBA00005091"/>
    </source>
</evidence>
<evidence type="ECO:0000259" key="14">
    <source>
        <dbReference type="Pfam" id="PF00117"/>
    </source>
</evidence>
<dbReference type="GO" id="GO:0000107">
    <property type="term" value="F:imidazoleglycerol-phosphate synthase activity"/>
    <property type="evidence" value="ECO:0007669"/>
    <property type="project" value="UniProtKB-UniRule"/>
</dbReference>
<dbReference type="FunFam" id="3.40.50.880:FF:000009">
    <property type="entry name" value="Imidazole glycerol phosphate synthase subunit HisH"/>
    <property type="match status" value="1"/>
</dbReference>
<evidence type="ECO:0000256" key="3">
    <source>
        <dbReference type="ARBA" id="ARBA00011152"/>
    </source>
</evidence>
<keyword evidence="8 12" id="KW-0368">Histidine biosynthesis</keyword>
<dbReference type="GO" id="GO:0005737">
    <property type="term" value="C:cytoplasm"/>
    <property type="evidence" value="ECO:0007669"/>
    <property type="project" value="UniProtKB-SubCell"/>
</dbReference>
<dbReference type="CDD" id="cd01748">
    <property type="entry name" value="GATase1_IGP_Synthase"/>
    <property type="match status" value="1"/>
</dbReference>
<dbReference type="InterPro" id="IPR017926">
    <property type="entry name" value="GATASE"/>
</dbReference>
<evidence type="ECO:0000256" key="11">
    <source>
        <dbReference type="ARBA" id="ARBA00049534"/>
    </source>
</evidence>
<keyword evidence="4 12" id="KW-0963">Cytoplasm</keyword>
<comment type="catalytic activity">
    <reaction evidence="10 12">
        <text>5-[(5-phospho-1-deoxy-D-ribulos-1-ylimino)methylamino]-1-(5-phospho-beta-D-ribosyl)imidazole-4-carboxamide + L-glutamine = D-erythro-1-(imidazol-4-yl)glycerol 3-phosphate + 5-amino-1-(5-phospho-beta-D-ribosyl)imidazole-4-carboxamide + L-glutamate + H(+)</text>
        <dbReference type="Rhea" id="RHEA:24793"/>
        <dbReference type="ChEBI" id="CHEBI:15378"/>
        <dbReference type="ChEBI" id="CHEBI:29985"/>
        <dbReference type="ChEBI" id="CHEBI:58278"/>
        <dbReference type="ChEBI" id="CHEBI:58359"/>
        <dbReference type="ChEBI" id="CHEBI:58475"/>
        <dbReference type="ChEBI" id="CHEBI:58525"/>
        <dbReference type="EC" id="4.3.2.10"/>
    </reaction>
</comment>
<dbReference type="FunCoup" id="G9EK53">
    <property type="interactions" value="256"/>
</dbReference>
<dbReference type="HOGENOM" id="CLU_071837_0_0_6"/>
<dbReference type="EC" id="4.3.2.10" evidence="12"/>
<evidence type="ECO:0000256" key="12">
    <source>
        <dbReference type="HAMAP-Rule" id="MF_00278"/>
    </source>
</evidence>
<dbReference type="GO" id="GO:0016829">
    <property type="term" value="F:lyase activity"/>
    <property type="evidence" value="ECO:0007669"/>
    <property type="project" value="UniProtKB-KW"/>
</dbReference>
<evidence type="ECO:0000256" key="9">
    <source>
        <dbReference type="ARBA" id="ARBA00023239"/>
    </source>
</evidence>
<dbReference type="AlphaFoldDB" id="G9EK53"/>
<dbReference type="PANTHER" id="PTHR42701">
    <property type="entry name" value="IMIDAZOLE GLYCEROL PHOSPHATE SYNTHASE SUBUNIT HISH"/>
    <property type="match status" value="1"/>
</dbReference>
<evidence type="ECO:0000313" key="16">
    <source>
        <dbReference type="Proteomes" id="UP000002770"/>
    </source>
</evidence>
<feature type="active site" evidence="12 13">
    <location>
        <position position="177"/>
    </location>
</feature>
<dbReference type="InterPro" id="IPR029062">
    <property type="entry name" value="Class_I_gatase-like"/>
</dbReference>
<feature type="active site" evidence="12 13">
    <location>
        <position position="179"/>
    </location>
</feature>
<evidence type="ECO:0000256" key="5">
    <source>
        <dbReference type="ARBA" id="ARBA00022605"/>
    </source>
</evidence>
<sequence length="199" mass="21811">MIAVIDVSGNNLTSLGNALNRLGFTYVLTHDAQEISQASHVILPGVGTATYGMQALQQYDLVTVLKSLTQPLLGICLGMQLLLDASEEGDIACLGLIPGIAKRLPSTEHFPVPHMGWNQLQWCKKSPLQRGLNKHDYVYFVHSYALTTTEHALARCDYNQSFTAIIHKDNVWGMQFHPEKSAAVGMTLLKNFCNTAGAL</sequence>
<dbReference type="NCBIfam" id="TIGR01855">
    <property type="entry name" value="IMP_synth_hisH"/>
    <property type="match status" value="1"/>
</dbReference>
<evidence type="ECO:0000256" key="13">
    <source>
        <dbReference type="PIRSR" id="PIRSR000495-1"/>
    </source>
</evidence>
<gene>
    <name evidence="12" type="primary">hisH</name>
    <name evidence="15" type="ORF">LDG_5576</name>
</gene>
<dbReference type="Pfam" id="PF00117">
    <property type="entry name" value="GATase"/>
    <property type="match status" value="1"/>
</dbReference>
<dbReference type="GO" id="GO:0004359">
    <property type="term" value="F:glutaminase activity"/>
    <property type="evidence" value="ECO:0007669"/>
    <property type="project" value="UniProtKB-EC"/>
</dbReference>
<dbReference type="Gene3D" id="3.40.50.880">
    <property type="match status" value="1"/>
</dbReference>
<evidence type="ECO:0000256" key="10">
    <source>
        <dbReference type="ARBA" id="ARBA00047838"/>
    </source>
</evidence>
<comment type="subunit">
    <text evidence="3 12">Heterodimer of HisH and HisF.</text>
</comment>
<name>G9EK53_9GAMM</name>
<reference evidence="15 16" key="1">
    <citation type="journal article" date="2011" name="BMC Genomics">
        <title>Insight into cross-talk between intra-amoebal pathogens.</title>
        <authorList>
            <person name="Gimenez G."/>
            <person name="Bertelli C."/>
            <person name="Moliner C."/>
            <person name="Robert C."/>
            <person name="Raoult D."/>
            <person name="Fournier P.E."/>
            <person name="Greub G."/>
        </authorList>
    </citation>
    <scope>NUCLEOTIDE SEQUENCE [LARGE SCALE GENOMIC DNA]</scope>
    <source>
        <strain evidence="15 16">LLAP12</strain>
    </source>
</reference>
<evidence type="ECO:0000256" key="7">
    <source>
        <dbReference type="ARBA" id="ARBA00022962"/>
    </source>
</evidence>
<dbReference type="EC" id="3.5.1.2" evidence="12"/>
<dbReference type="GO" id="GO:0000105">
    <property type="term" value="P:L-histidine biosynthetic process"/>
    <property type="evidence" value="ECO:0007669"/>
    <property type="project" value="UniProtKB-UniRule"/>
</dbReference>
<dbReference type="PROSITE" id="PS51273">
    <property type="entry name" value="GATASE_TYPE_1"/>
    <property type="match status" value="1"/>
</dbReference>
<dbReference type="SUPFAM" id="SSF52317">
    <property type="entry name" value="Class I glutamine amidotransferase-like"/>
    <property type="match status" value="1"/>
</dbReference>
<dbReference type="PIRSF" id="PIRSF000495">
    <property type="entry name" value="Amidotransf_hisH"/>
    <property type="match status" value="1"/>
</dbReference>
<keyword evidence="6 12" id="KW-0378">Hydrolase</keyword>
<feature type="active site" description="Nucleophile" evidence="12 13">
    <location>
        <position position="76"/>
    </location>
</feature>
<keyword evidence="16" id="KW-1185">Reference proteome</keyword>
<evidence type="ECO:0000256" key="1">
    <source>
        <dbReference type="ARBA" id="ARBA00004496"/>
    </source>
</evidence>
<keyword evidence="9 12" id="KW-0456">Lyase</keyword>
<dbReference type="eggNOG" id="COG0118">
    <property type="taxonomic scope" value="Bacteria"/>
</dbReference>
<dbReference type="RefSeq" id="WP_006869550.1">
    <property type="nucleotide sequence ID" value="NZ_JH413801.1"/>
</dbReference>
<feature type="domain" description="Glutamine amidotransferase" evidence="14">
    <location>
        <begin position="4"/>
        <end position="193"/>
    </location>
</feature>
<keyword evidence="5 12" id="KW-0028">Amino-acid biosynthesis</keyword>
<dbReference type="InParanoid" id="G9EK53"/>
<evidence type="ECO:0000256" key="8">
    <source>
        <dbReference type="ARBA" id="ARBA00023102"/>
    </source>
</evidence>
<dbReference type="PRINTS" id="PR00097">
    <property type="entry name" value="ANTSNTHASEII"/>
</dbReference>
<evidence type="ECO:0000256" key="4">
    <source>
        <dbReference type="ARBA" id="ARBA00022490"/>
    </source>
</evidence>
<proteinExistence type="inferred from homology"/>
<comment type="function">
    <text evidence="12">IGPS catalyzes the conversion of PRFAR and glutamine to IGP, AICAR and glutamate. The HisH subunit catalyzes the hydrolysis of glutamine to glutamate and ammonia as part of the synthesis of IGP and AICAR. The resulting ammonia molecule is channeled to the active site of HisF.</text>
</comment>